<comment type="similarity">
    <text evidence="1">To bacterial alkanal monooxygenase alpha and beta chains.</text>
</comment>
<dbReference type="Gene3D" id="3.20.20.30">
    <property type="entry name" value="Luciferase-like domain"/>
    <property type="match status" value="1"/>
</dbReference>
<dbReference type="RefSeq" id="WP_120188607.1">
    <property type="nucleotide sequence ID" value="NZ_MCHY01000006.1"/>
</dbReference>
<dbReference type="CDD" id="cd00347">
    <property type="entry name" value="Flavin_utilizing_monoxygenases"/>
    <property type="match status" value="1"/>
</dbReference>
<gene>
    <name evidence="3" type="ORF">BEP19_03100</name>
</gene>
<dbReference type="Proteomes" id="UP000284219">
    <property type="component" value="Unassembled WGS sequence"/>
</dbReference>
<comment type="caution">
    <text evidence="3">The sequence shown here is derived from an EMBL/GenBank/DDBJ whole genome shotgun (WGS) entry which is preliminary data.</text>
</comment>
<dbReference type="PANTHER" id="PTHR30137:SF6">
    <property type="entry name" value="LUCIFERASE-LIKE MONOOXYGENASE"/>
    <property type="match status" value="1"/>
</dbReference>
<dbReference type="GO" id="GO:0016705">
    <property type="term" value="F:oxidoreductase activity, acting on paired donors, with incorporation or reduction of molecular oxygen"/>
    <property type="evidence" value="ECO:0007669"/>
    <property type="project" value="InterPro"/>
</dbReference>
<dbReference type="Pfam" id="PF00296">
    <property type="entry name" value="Bac_luciferase"/>
    <property type="match status" value="1"/>
</dbReference>
<sequence>MGVSSDLKLSILDLATVWNGESATEALQNSTELAQLADRLGYTRYWFAEHHNSKHQMSTSPDLLAAHVAAVTDTIRIGTGGIMLPNHSPLKVAENFSLLEALHPGRIDLGLGRAPGTDGLTALALRRSRSRTALSGEDFPEQLAELLAYFSKDFPEDHPFKEITVSPDEKLRPDFYMLGSSDGGMRFATHHGLGFVFAAHISPHLAIPVLRSYRERFQPSVFYSEPKSALSIIVITAETEEEARQLAGPAELQWVRWGTGQFKFAPPTLEEANAHVYTPQEEMVREQNKDRFVIGSIKQVEKRLRQLAEEAQVDEIMIPTMLPEKQSRHRSFELLAEAFGLKRR</sequence>
<accession>A0A419SNX0</accession>
<organism evidence="3 4">
    <name type="scientific">Ammoniphilus oxalaticus</name>
    <dbReference type="NCBI Taxonomy" id="66863"/>
    <lineage>
        <taxon>Bacteria</taxon>
        <taxon>Bacillati</taxon>
        <taxon>Bacillota</taxon>
        <taxon>Bacilli</taxon>
        <taxon>Bacillales</taxon>
        <taxon>Paenibacillaceae</taxon>
        <taxon>Aneurinibacillus group</taxon>
        <taxon>Ammoniphilus</taxon>
    </lineage>
</organism>
<dbReference type="GO" id="GO:0005829">
    <property type="term" value="C:cytosol"/>
    <property type="evidence" value="ECO:0007669"/>
    <property type="project" value="TreeGrafter"/>
</dbReference>
<evidence type="ECO:0000256" key="1">
    <source>
        <dbReference type="ARBA" id="ARBA00007789"/>
    </source>
</evidence>
<proteinExistence type="predicted"/>
<dbReference type="InterPro" id="IPR011251">
    <property type="entry name" value="Luciferase-like_dom"/>
</dbReference>
<dbReference type="InterPro" id="IPR036661">
    <property type="entry name" value="Luciferase-like_sf"/>
</dbReference>
<protein>
    <submittedName>
        <fullName evidence="3">Luciferase</fullName>
    </submittedName>
</protein>
<dbReference type="AlphaFoldDB" id="A0A419SNX0"/>
<feature type="domain" description="Luciferase-like" evidence="2">
    <location>
        <begin position="9"/>
        <end position="313"/>
    </location>
</feature>
<dbReference type="SUPFAM" id="SSF51679">
    <property type="entry name" value="Bacterial luciferase-like"/>
    <property type="match status" value="1"/>
</dbReference>
<keyword evidence="4" id="KW-1185">Reference proteome</keyword>
<evidence type="ECO:0000259" key="2">
    <source>
        <dbReference type="Pfam" id="PF00296"/>
    </source>
</evidence>
<dbReference type="PANTHER" id="PTHR30137">
    <property type="entry name" value="LUCIFERASE-LIKE MONOOXYGENASE"/>
    <property type="match status" value="1"/>
</dbReference>
<dbReference type="EMBL" id="MCHY01000006">
    <property type="protein sequence ID" value="RKD25929.1"/>
    <property type="molecule type" value="Genomic_DNA"/>
</dbReference>
<dbReference type="FunFam" id="3.20.20.30:FF:000002">
    <property type="entry name" value="LLM class flavin-dependent oxidoreductase"/>
    <property type="match status" value="1"/>
</dbReference>
<name>A0A419SNX0_9BACL</name>
<dbReference type="InterPro" id="IPR019949">
    <property type="entry name" value="CmoO-like"/>
</dbReference>
<reference evidence="3 4" key="1">
    <citation type="submission" date="2016-08" db="EMBL/GenBank/DDBJ databases">
        <title>Novel Firmicute Genomes.</title>
        <authorList>
            <person name="Poppleton D.I."/>
            <person name="Gribaldo S."/>
        </authorList>
    </citation>
    <scope>NUCLEOTIDE SEQUENCE [LARGE SCALE GENOMIC DNA]</scope>
    <source>
        <strain evidence="3 4">RAOx-1</strain>
    </source>
</reference>
<dbReference type="NCBIfam" id="TIGR03558">
    <property type="entry name" value="oxido_grp_1"/>
    <property type="match status" value="1"/>
</dbReference>
<evidence type="ECO:0000313" key="4">
    <source>
        <dbReference type="Proteomes" id="UP000284219"/>
    </source>
</evidence>
<evidence type="ECO:0000313" key="3">
    <source>
        <dbReference type="EMBL" id="RKD25929.1"/>
    </source>
</evidence>
<dbReference type="OrthoDB" id="9780518at2"/>
<dbReference type="InterPro" id="IPR050766">
    <property type="entry name" value="Bact_Lucif_Oxidored"/>
</dbReference>